<dbReference type="Proteomes" id="UP000005316">
    <property type="component" value="Unassembled WGS sequence"/>
</dbReference>
<dbReference type="RefSeq" id="WP_009766160.1">
    <property type="nucleotide sequence ID" value="NZ_GL982997.1"/>
</dbReference>
<keyword evidence="1" id="KW-0378">Hydrolase</keyword>
<evidence type="ECO:0000313" key="2">
    <source>
        <dbReference type="Proteomes" id="UP000005316"/>
    </source>
</evidence>
<proteinExistence type="predicted"/>
<name>F9DR63_9BACL</name>
<protein>
    <submittedName>
        <fullName evidence="1">ATP synthase subunit gamma</fullName>
        <ecNumber evidence="1">3.6.3.14</ecNumber>
    </submittedName>
</protein>
<sequence length="61" mass="6354">MSLAQKLAVAEEINKLTKSDGKTPPTFTPLDFSDATASGDAVTTLKAANDYIDAAIAKVVK</sequence>
<dbReference type="GO" id="GO:0016787">
    <property type="term" value="F:hydrolase activity"/>
    <property type="evidence" value="ECO:0007669"/>
    <property type="project" value="UniProtKB-KW"/>
</dbReference>
<dbReference type="EC" id="3.6.3.14" evidence="1"/>
<evidence type="ECO:0000313" key="1">
    <source>
        <dbReference type="EMBL" id="EGQ26752.1"/>
    </source>
</evidence>
<organism evidence="1 2">
    <name type="scientific">Sporosarcina newyorkensis 2681</name>
    <dbReference type="NCBI Taxonomy" id="1027292"/>
    <lineage>
        <taxon>Bacteria</taxon>
        <taxon>Bacillati</taxon>
        <taxon>Bacillota</taxon>
        <taxon>Bacilli</taxon>
        <taxon>Bacillales</taxon>
        <taxon>Caryophanaceae</taxon>
        <taxon>Sporosarcina</taxon>
    </lineage>
</organism>
<dbReference type="EMBL" id="AFPZ01000034">
    <property type="protein sequence ID" value="EGQ26752.1"/>
    <property type="molecule type" value="Genomic_DNA"/>
</dbReference>
<gene>
    <name evidence="1" type="ORF">HMPREF9372_1293</name>
</gene>
<dbReference type="HOGENOM" id="CLU_2920481_0_0_9"/>
<accession>F9DR63</accession>
<comment type="caution">
    <text evidence="1">The sequence shown here is derived from an EMBL/GenBank/DDBJ whole genome shotgun (WGS) entry which is preliminary data.</text>
</comment>
<dbReference type="AlphaFoldDB" id="F9DR63"/>
<reference evidence="1 2" key="1">
    <citation type="submission" date="2011-04" db="EMBL/GenBank/DDBJ databases">
        <authorList>
            <person name="Muzny D."/>
            <person name="Qin X."/>
            <person name="Deng J."/>
            <person name="Jiang H."/>
            <person name="Liu Y."/>
            <person name="Qu J."/>
            <person name="Song X.-Z."/>
            <person name="Zhang L."/>
            <person name="Thornton R."/>
            <person name="Coyle M."/>
            <person name="Francisco L."/>
            <person name="Jackson L."/>
            <person name="Javaid M."/>
            <person name="Korchina V."/>
            <person name="Kovar C."/>
            <person name="Mata R."/>
            <person name="Mathew T."/>
            <person name="Ngo R."/>
            <person name="Nguyen L."/>
            <person name="Nguyen N."/>
            <person name="Okwuonu G."/>
            <person name="Ongeri F."/>
            <person name="Pham C."/>
            <person name="Simmons D."/>
            <person name="Wilczek-Boney K."/>
            <person name="Hale W."/>
            <person name="Jakkamsetti A."/>
            <person name="Pham P."/>
            <person name="Ruth R."/>
            <person name="San Lucas F."/>
            <person name="Warren J."/>
            <person name="Zhang J."/>
            <person name="Zhao Z."/>
            <person name="Zhou C."/>
            <person name="Zhu D."/>
            <person name="Lee S."/>
            <person name="Bess C."/>
            <person name="Blankenburg K."/>
            <person name="Forbes L."/>
            <person name="Fu Q."/>
            <person name="Gubbala S."/>
            <person name="Hirani K."/>
            <person name="Jayaseelan J.C."/>
            <person name="Lara F."/>
            <person name="Munidasa M."/>
            <person name="Palculict T."/>
            <person name="Patil S."/>
            <person name="Pu L.-L."/>
            <person name="Saada N."/>
            <person name="Tang L."/>
            <person name="Weissenberger G."/>
            <person name="Zhu Y."/>
            <person name="Hemphill L."/>
            <person name="Shang Y."/>
            <person name="Youmans B."/>
            <person name="Ayvaz T."/>
            <person name="Ross M."/>
            <person name="Santibanez J."/>
            <person name="Aqrawi P."/>
            <person name="Gross S."/>
            <person name="Joshi V."/>
            <person name="Fowler G."/>
            <person name="Nazareth L."/>
            <person name="Reid J."/>
            <person name="Worley K."/>
            <person name="Petrosino J."/>
            <person name="Highlander S."/>
            <person name="Gibbs R."/>
        </authorList>
    </citation>
    <scope>NUCLEOTIDE SEQUENCE [LARGE SCALE GENOMIC DNA]</scope>
    <source>
        <strain evidence="1 2">2681</strain>
    </source>
</reference>